<keyword evidence="3" id="KW-1185">Reference proteome</keyword>
<dbReference type="Pfam" id="PF12705">
    <property type="entry name" value="PDDEXK_1"/>
    <property type="match status" value="1"/>
</dbReference>
<dbReference type="Gene3D" id="3.90.320.10">
    <property type="match status" value="1"/>
</dbReference>
<dbReference type="AlphaFoldDB" id="A0A9P6Y1M5"/>
<dbReference type="Proteomes" id="UP000740926">
    <property type="component" value="Unassembled WGS sequence"/>
</dbReference>
<dbReference type="EMBL" id="JAANIU010007673">
    <property type="protein sequence ID" value="KAG1537034.1"/>
    <property type="molecule type" value="Genomic_DNA"/>
</dbReference>
<accession>A0A9P6Y1M5</accession>
<comment type="caution">
    <text evidence="2">The sequence shown here is derived from an EMBL/GenBank/DDBJ whole genome shotgun (WGS) entry which is preliminary data.</text>
</comment>
<protein>
    <recommendedName>
        <fullName evidence="1">PD-(D/E)XK endonuclease-like domain-containing protein</fullName>
    </recommendedName>
</protein>
<dbReference type="GO" id="GO:0006302">
    <property type="term" value="P:double-strand break repair"/>
    <property type="evidence" value="ECO:0007669"/>
    <property type="project" value="UniProtKB-ARBA"/>
</dbReference>
<sequence length="125" mass="14004">MTGMIDLTYVRDGRWYVLDYKSNRLPGYTPDLLAIAMRHSEYDLQALIYTVALHRWLRFRLGAAYDYERDMGGIRYLFCRGLDAAGNGVHVDRFPLALVDALDALFAGGEQAQAELAARARGASA</sequence>
<evidence type="ECO:0000313" key="3">
    <source>
        <dbReference type="Proteomes" id="UP000740926"/>
    </source>
</evidence>
<dbReference type="InterPro" id="IPR011335">
    <property type="entry name" value="Restrct_endonuc-II-like"/>
</dbReference>
<dbReference type="CDD" id="cd22352">
    <property type="entry name" value="RecB_C-like"/>
    <property type="match status" value="1"/>
</dbReference>
<gene>
    <name evidence="2" type="ORF">G6F50_014938</name>
</gene>
<dbReference type="InterPro" id="IPR011604">
    <property type="entry name" value="PDDEXK-like_dom_sf"/>
</dbReference>
<dbReference type="SUPFAM" id="SSF52980">
    <property type="entry name" value="Restriction endonuclease-like"/>
    <property type="match status" value="1"/>
</dbReference>
<reference evidence="2 3" key="1">
    <citation type="journal article" date="2020" name="Microb. Genom.">
        <title>Genetic diversity of clinical and environmental Mucorales isolates obtained from an investigation of mucormycosis cases among solid organ transplant recipients.</title>
        <authorList>
            <person name="Nguyen M.H."/>
            <person name="Kaul D."/>
            <person name="Muto C."/>
            <person name="Cheng S.J."/>
            <person name="Richter R.A."/>
            <person name="Bruno V.M."/>
            <person name="Liu G."/>
            <person name="Beyhan S."/>
            <person name="Sundermann A.J."/>
            <person name="Mounaud S."/>
            <person name="Pasculle A.W."/>
            <person name="Nierman W.C."/>
            <person name="Driscoll E."/>
            <person name="Cumbie R."/>
            <person name="Clancy C.J."/>
            <person name="Dupont C.L."/>
        </authorList>
    </citation>
    <scope>NUCLEOTIDE SEQUENCE [LARGE SCALE GENOMIC DNA]</scope>
    <source>
        <strain evidence="2 3">GL24</strain>
    </source>
</reference>
<evidence type="ECO:0000259" key="1">
    <source>
        <dbReference type="Pfam" id="PF12705"/>
    </source>
</evidence>
<evidence type="ECO:0000313" key="2">
    <source>
        <dbReference type="EMBL" id="KAG1537034.1"/>
    </source>
</evidence>
<dbReference type="InterPro" id="IPR038726">
    <property type="entry name" value="PDDEXK_AddAB-type"/>
</dbReference>
<feature type="domain" description="PD-(D/E)XK endonuclease-like" evidence="1">
    <location>
        <begin position="2"/>
        <end position="59"/>
    </location>
</feature>
<name>A0A9P6Y1M5_9FUNG</name>
<proteinExistence type="predicted"/>
<organism evidence="2 3">
    <name type="scientific">Rhizopus delemar</name>
    <dbReference type="NCBI Taxonomy" id="936053"/>
    <lineage>
        <taxon>Eukaryota</taxon>
        <taxon>Fungi</taxon>
        <taxon>Fungi incertae sedis</taxon>
        <taxon>Mucoromycota</taxon>
        <taxon>Mucoromycotina</taxon>
        <taxon>Mucoromycetes</taxon>
        <taxon>Mucorales</taxon>
        <taxon>Mucorineae</taxon>
        <taxon>Rhizopodaceae</taxon>
        <taxon>Rhizopus</taxon>
    </lineage>
</organism>